<feature type="compositionally biased region" description="Polar residues" evidence="1">
    <location>
        <begin position="253"/>
        <end position="266"/>
    </location>
</feature>
<dbReference type="AlphaFoldDB" id="A0A194R4X8"/>
<keyword evidence="3" id="KW-1185">Reference proteome</keyword>
<feature type="compositionally biased region" description="Low complexity" evidence="1">
    <location>
        <begin position="90"/>
        <end position="105"/>
    </location>
</feature>
<feature type="region of interest" description="Disordered" evidence="1">
    <location>
        <begin position="584"/>
        <end position="613"/>
    </location>
</feature>
<evidence type="ECO:0000313" key="2">
    <source>
        <dbReference type="EMBL" id="KPJ12295.1"/>
    </source>
</evidence>
<feature type="compositionally biased region" description="Pro residues" evidence="1">
    <location>
        <begin position="347"/>
        <end position="366"/>
    </location>
</feature>
<dbReference type="InParanoid" id="A0A194R4X8"/>
<evidence type="ECO:0000313" key="3">
    <source>
        <dbReference type="Proteomes" id="UP000053240"/>
    </source>
</evidence>
<feature type="compositionally biased region" description="Pro residues" evidence="1">
    <location>
        <begin position="603"/>
        <end position="613"/>
    </location>
</feature>
<evidence type="ECO:0000256" key="1">
    <source>
        <dbReference type="SAM" id="MobiDB-lite"/>
    </source>
</evidence>
<dbReference type="Proteomes" id="UP000053240">
    <property type="component" value="Unassembled WGS sequence"/>
</dbReference>
<dbReference type="EMBL" id="KQ460779">
    <property type="protein sequence ID" value="KPJ12295.1"/>
    <property type="molecule type" value="Genomic_DNA"/>
</dbReference>
<feature type="compositionally biased region" description="Basic and acidic residues" evidence="1">
    <location>
        <begin position="140"/>
        <end position="157"/>
    </location>
</feature>
<gene>
    <name evidence="2" type="ORF">RR48_11551</name>
</gene>
<organism evidence="2 3">
    <name type="scientific">Papilio machaon</name>
    <name type="common">Old World swallowtail butterfly</name>
    <dbReference type="NCBI Taxonomy" id="76193"/>
    <lineage>
        <taxon>Eukaryota</taxon>
        <taxon>Metazoa</taxon>
        <taxon>Ecdysozoa</taxon>
        <taxon>Arthropoda</taxon>
        <taxon>Hexapoda</taxon>
        <taxon>Insecta</taxon>
        <taxon>Pterygota</taxon>
        <taxon>Neoptera</taxon>
        <taxon>Endopterygota</taxon>
        <taxon>Lepidoptera</taxon>
        <taxon>Glossata</taxon>
        <taxon>Ditrysia</taxon>
        <taxon>Papilionoidea</taxon>
        <taxon>Papilionidae</taxon>
        <taxon>Papilioninae</taxon>
        <taxon>Papilio</taxon>
    </lineage>
</organism>
<dbReference type="STRING" id="76193.A0A194R4X8"/>
<feature type="compositionally biased region" description="Polar residues" evidence="1">
    <location>
        <begin position="331"/>
        <end position="341"/>
    </location>
</feature>
<name>A0A194R4X8_PAPMA</name>
<accession>A0A194R4X8</accession>
<reference evidence="2 3" key="1">
    <citation type="journal article" date="2015" name="Nat. Commun.">
        <title>Outbred genome sequencing and CRISPR/Cas9 gene editing in butterflies.</title>
        <authorList>
            <person name="Li X."/>
            <person name="Fan D."/>
            <person name="Zhang W."/>
            <person name="Liu G."/>
            <person name="Zhang L."/>
            <person name="Zhao L."/>
            <person name="Fang X."/>
            <person name="Chen L."/>
            <person name="Dong Y."/>
            <person name="Chen Y."/>
            <person name="Ding Y."/>
            <person name="Zhao R."/>
            <person name="Feng M."/>
            <person name="Zhu Y."/>
            <person name="Feng Y."/>
            <person name="Jiang X."/>
            <person name="Zhu D."/>
            <person name="Xiang H."/>
            <person name="Feng X."/>
            <person name="Li S."/>
            <person name="Wang J."/>
            <person name="Zhang G."/>
            <person name="Kronforst M.R."/>
            <person name="Wang W."/>
        </authorList>
    </citation>
    <scope>NUCLEOTIDE SEQUENCE [LARGE SCALE GENOMIC DNA]</scope>
    <source>
        <strain evidence="2">Ya'a_city_454_Pm</strain>
        <tissue evidence="2">Whole body</tissue>
    </source>
</reference>
<feature type="compositionally biased region" description="Basic and acidic residues" evidence="1">
    <location>
        <begin position="432"/>
        <end position="441"/>
    </location>
</feature>
<feature type="compositionally biased region" description="Basic and acidic residues" evidence="1">
    <location>
        <begin position="169"/>
        <end position="195"/>
    </location>
</feature>
<sequence>MEECKKRVHGTKVSKIANIFQGMPSRDDEDLRGADVTVVRTESHLARFNNARALFEKLGEENRGFRIEKSPSAAASFAGTRGGQPPVPTRSRSSSAGSVSPQRASVTPTNALAPALNGDRLANGAGQPPPKPVKPSVLPKPEKPDRRFNKELIEKQRNWTAHFNKQRPVRYEHEQRPDQKFGPGHIDRKSPEIAERYVVPSRVYSPPLSPGAGDSQAERPTTLPSSLVTRGVHVAKSPSPVKTIASVSPLPRASNTLSPTARTSPTFKVERVSPSKDGAQNIGINERLCAGSRSPVVSDIDSDTAESEAANVNNSVQYPNVPPKPVERILSAQSSPVSHSISDPLAKRPPPSPPIRMPRSPPPPIPQEKITPPRDTIPSEAFTEDRGIAFPDIIDDLRVQPIPPRNRRSPSKSPVPRPAYNDGSAPTSPLRRSADICDNARRSPSKSGDSEDENYNALQYGYDSNEKGKSKRRSSTPESPASALPEDDASRSPLTSPAASPVHGVPVTPSLLASPTHWYNKKEVKILNDRKQQFFVLAQWAVNYPKQCIGGRRLTYFWRSRGRRVQCNIEEVKVFESARELRLDPDLDGRAPPPPRLRRDAVPRPPSPRVPLRPAPQNYWHRISNIAIDYLYRMLLFHQTVHN</sequence>
<proteinExistence type="predicted"/>
<feature type="compositionally biased region" description="Polar residues" evidence="1">
    <location>
        <begin position="218"/>
        <end position="228"/>
    </location>
</feature>
<feature type="region of interest" description="Disordered" evidence="1">
    <location>
        <begin position="62"/>
        <end position="513"/>
    </location>
</feature>
<protein>
    <submittedName>
        <fullName evidence="2">Uncharacterized protein</fullName>
    </submittedName>
</protein>